<protein>
    <submittedName>
        <fullName evidence="2">Uncharacterized protein</fullName>
    </submittedName>
</protein>
<dbReference type="Proteomes" id="UP000004688">
    <property type="component" value="Chromosome"/>
</dbReference>
<name>M9RNY6_9RHOB</name>
<accession>M9RNY6</accession>
<proteinExistence type="predicted"/>
<feature type="region of interest" description="Disordered" evidence="1">
    <location>
        <begin position="70"/>
        <end position="89"/>
    </location>
</feature>
<evidence type="ECO:0000256" key="1">
    <source>
        <dbReference type="SAM" id="MobiDB-lite"/>
    </source>
</evidence>
<evidence type="ECO:0000313" key="3">
    <source>
        <dbReference type="Proteomes" id="UP000004688"/>
    </source>
</evidence>
<keyword evidence="3" id="KW-1185">Reference proteome</keyword>
<dbReference type="STRING" id="391616.OA238_c13100"/>
<organism evidence="2 3">
    <name type="scientific">Octadecabacter arcticus 238</name>
    <dbReference type="NCBI Taxonomy" id="391616"/>
    <lineage>
        <taxon>Bacteria</taxon>
        <taxon>Pseudomonadati</taxon>
        <taxon>Pseudomonadota</taxon>
        <taxon>Alphaproteobacteria</taxon>
        <taxon>Rhodobacterales</taxon>
        <taxon>Roseobacteraceae</taxon>
        <taxon>Octadecabacter</taxon>
    </lineage>
</organism>
<sequence>MENGSIGSISKLSGKRDEVQPVVEAMLAVLGRALIGGEELTVPPLGKLMINRTKEVSNATIVNLKLRHPNADKTHSDAPIADPIVATLE</sequence>
<dbReference type="eggNOG" id="COG0776">
    <property type="taxonomic scope" value="Bacteria"/>
</dbReference>
<gene>
    <name evidence="2" type="ORF">OA238_c13100</name>
</gene>
<reference evidence="2 3" key="1">
    <citation type="journal article" date="2013" name="PLoS ONE">
        <title>Poles Apart: Arctic and Antarctic Octadecabacter strains Share High Genome Plasticity and a New Type of Xanthorhodopsin.</title>
        <authorList>
            <person name="Vollmers J."/>
            <person name="Voget S."/>
            <person name="Dietrich S."/>
            <person name="Gollnow K."/>
            <person name="Smits M."/>
            <person name="Meyer K."/>
            <person name="Brinkhoff T."/>
            <person name="Simon M."/>
            <person name="Daniel R."/>
        </authorList>
    </citation>
    <scope>NUCLEOTIDE SEQUENCE [LARGE SCALE GENOMIC DNA]</scope>
    <source>
        <strain evidence="2 3">238</strain>
    </source>
</reference>
<dbReference type="HOGENOM" id="CLU_2570434_0_0_5"/>
<dbReference type="KEGG" id="oar:OA238_c13100"/>
<evidence type="ECO:0000313" key="2">
    <source>
        <dbReference type="EMBL" id="AGI71475.1"/>
    </source>
</evidence>
<dbReference type="EMBL" id="CP003742">
    <property type="protein sequence ID" value="AGI71475.1"/>
    <property type="molecule type" value="Genomic_DNA"/>
</dbReference>
<dbReference type="RefSeq" id="WP_015494679.1">
    <property type="nucleotide sequence ID" value="NC_020908.1"/>
</dbReference>
<dbReference type="AlphaFoldDB" id="M9RNY6"/>